<protein>
    <recommendedName>
        <fullName evidence="1">Carrier domain-containing protein</fullName>
    </recommendedName>
</protein>
<accession>A0ABQ5X7Z5</accession>
<proteinExistence type="predicted"/>
<dbReference type="Proteomes" id="UP001156627">
    <property type="component" value="Unassembled WGS sequence"/>
</dbReference>
<dbReference type="SUPFAM" id="SSF47336">
    <property type="entry name" value="ACP-like"/>
    <property type="match status" value="1"/>
</dbReference>
<dbReference type="InterPro" id="IPR009081">
    <property type="entry name" value="PP-bd_ACP"/>
</dbReference>
<sequence>MSDIPQDALTDRLLHLMADYLDVPVETLTPATTIASLHIDSLDFIEMVFLIEEQVGISLDGALEDLRQKLVCVGDVIDFAREQVQNAATQAPSSPGPT</sequence>
<keyword evidence="3" id="KW-1185">Reference proteome</keyword>
<gene>
    <name evidence="2" type="ORF">GCM10007898_13140</name>
</gene>
<dbReference type="InterPro" id="IPR036736">
    <property type="entry name" value="ACP-like_sf"/>
</dbReference>
<dbReference type="Pfam" id="PF00550">
    <property type="entry name" value="PP-binding"/>
    <property type="match status" value="1"/>
</dbReference>
<organism evidence="2 3">
    <name type="scientific">Dyella flagellata</name>
    <dbReference type="NCBI Taxonomy" id="1867833"/>
    <lineage>
        <taxon>Bacteria</taxon>
        <taxon>Pseudomonadati</taxon>
        <taxon>Pseudomonadota</taxon>
        <taxon>Gammaproteobacteria</taxon>
        <taxon>Lysobacterales</taxon>
        <taxon>Rhodanobacteraceae</taxon>
        <taxon>Dyella</taxon>
    </lineage>
</organism>
<evidence type="ECO:0000259" key="1">
    <source>
        <dbReference type="PROSITE" id="PS50075"/>
    </source>
</evidence>
<feature type="domain" description="Carrier" evidence="1">
    <location>
        <begin position="7"/>
        <end position="84"/>
    </location>
</feature>
<reference evidence="3" key="1">
    <citation type="journal article" date="2019" name="Int. J. Syst. Evol. Microbiol.">
        <title>The Global Catalogue of Microorganisms (GCM) 10K type strain sequencing project: providing services to taxonomists for standard genome sequencing and annotation.</title>
        <authorList>
            <consortium name="The Broad Institute Genomics Platform"/>
            <consortium name="The Broad Institute Genome Sequencing Center for Infectious Disease"/>
            <person name="Wu L."/>
            <person name="Ma J."/>
        </authorList>
    </citation>
    <scope>NUCLEOTIDE SEQUENCE [LARGE SCALE GENOMIC DNA]</scope>
    <source>
        <strain evidence="3">NBRC 111981</strain>
    </source>
</reference>
<dbReference type="RefSeq" id="WP_284331192.1">
    <property type="nucleotide sequence ID" value="NZ_BSOA01000012.1"/>
</dbReference>
<dbReference type="EMBL" id="BSOA01000012">
    <property type="protein sequence ID" value="GLQ87746.1"/>
    <property type="molecule type" value="Genomic_DNA"/>
</dbReference>
<dbReference type="PROSITE" id="PS50075">
    <property type="entry name" value="CARRIER"/>
    <property type="match status" value="1"/>
</dbReference>
<evidence type="ECO:0000313" key="3">
    <source>
        <dbReference type="Proteomes" id="UP001156627"/>
    </source>
</evidence>
<dbReference type="Gene3D" id="1.10.1200.10">
    <property type="entry name" value="ACP-like"/>
    <property type="match status" value="1"/>
</dbReference>
<evidence type="ECO:0000313" key="2">
    <source>
        <dbReference type="EMBL" id="GLQ87746.1"/>
    </source>
</evidence>
<name>A0ABQ5X7Z5_9GAMM</name>
<comment type="caution">
    <text evidence="2">The sequence shown here is derived from an EMBL/GenBank/DDBJ whole genome shotgun (WGS) entry which is preliminary data.</text>
</comment>